<feature type="compositionally biased region" description="Low complexity" evidence="1">
    <location>
        <begin position="605"/>
        <end position="615"/>
    </location>
</feature>
<evidence type="ECO:0000313" key="2">
    <source>
        <dbReference type="EMBL" id="KAK6331246.1"/>
    </source>
</evidence>
<feature type="compositionally biased region" description="Polar residues" evidence="1">
    <location>
        <begin position="521"/>
        <end position="540"/>
    </location>
</feature>
<organism evidence="2 3">
    <name type="scientific">Orbilia brochopaga</name>
    <dbReference type="NCBI Taxonomy" id="3140254"/>
    <lineage>
        <taxon>Eukaryota</taxon>
        <taxon>Fungi</taxon>
        <taxon>Dikarya</taxon>
        <taxon>Ascomycota</taxon>
        <taxon>Pezizomycotina</taxon>
        <taxon>Orbiliomycetes</taxon>
        <taxon>Orbiliales</taxon>
        <taxon>Orbiliaceae</taxon>
        <taxon>Orbilia</taxon>
    </lineage>
</organism>
<feature type="compositionally biased region" description="Pro residues" evidence="1">
    <location>
        <begin position="669"/>
        <end position="678"/>
    </location>
</feature>
<feature type="compositionally biased region" description="Pro residues" evidence="1">
    <location>
        <begin position="595"/>
        <end position="604"/>
    </location>
</feature>
<keyword evidence="3" id="KW-1185">Reference proteome</keyword>
<feature type="compositionally biased region" description="Low complexity" evidence="1">
    <location>
        <begin position="33"/>
        <end position="44"/>
    </location>
</feature>
<feature type="compositionally biased region" description="Basic and acidic residues" evidence="1">
    <location>
        <begin position="638"/>
        <end position="651"/>
    </location>
</feature>
<protein>
    <submittedName>
        <fullName evidence="2">Uncharacterized protein</fullName>
    </submittedName>
</protein>
<gene>
    <name evidence="2" type="ORF">TWF696_003306</name>
</gene>
<name>A0AAV9U0I3_9PEZI</name>
<sequence length="678" mass="74544">MRAGARTAATLCSATTPRRVIPLCHAARRRHQSTSTEGQTSSGTDSVAHGAPIPDSSTSSASQGGNGSDAKGSSFKKPAIKTSTNRKKWPIFKPWSMPMGSNTEWLKQYIKESGVEPTLEHYRLFQKKSNIYRIALTRKEFDDIITDVDVTGVPNWTTNALQKKRKDFEKMRDAGIIEKKPYILRITGAEEYINEMDSSMDSTLTLEKRYTNDDIDYEALFDAIIELDPTYVARTIRNPHLMRLRLRYIHGMIKLGLQEGTLGVNRDGSLFIGQEVFKSKLLAAGVDQHFLTFYKVDIATREIDFDFDKANETLVKYDEKGLDSIPGDPSLKIGTEISALPSRHPQESLMKSERLLRNSDVTHDRLNLTQKLLRVLDSTLPPTDDEVQATSILSAEAEVTQNLREVADLLDSKAGKSSETEIVSPASLNEAEEASSLVGSLEVLDSSATDSVEAPIAPSVIEDESPTTGTLEIEPAESADVSSSTEAQSSSQLQSSSEAQHSPEVQPPPEVQPLPEVVPSFQAQSSSEVQNETAPSTSDIESLEPADLLPKEHPSVERVGATDDSQNALEPEPAVPATTGQEASADAAQTKVEPQPAPPAPPTAEPQVKQQTKPTTPQPRPPIDDGFEYLRQSMMASQREKEKEKDKKPAIEDDDSEFDLDEEDFDDYTPPPPSRRPF</sequence>
<dbReference type="EMBL" id="JAVHNQ010000016">
    <property type="protein sequence ID" value="KAK6331246.1"/>
    <property type="molecule type" value="Genomic_DNA"/>
</dbReference>
<feature type="compositionally biased region" description="Low complexity" evidence="1">
    <location>
        <begin position="478"/>
        <end position="504"/>
    </location>
</feature>
<reference evidence="2 3" key="1">
    <citation type="submission" date="2019-10" db="EMBL/GenBank/DDBJ databases">
        <authorList>
            <person name="Palmer J.M."/>
        </authorList>
    </citation>
    <scope>NUCLEOTIDE SEQUENCE [LARGE SCALE GENOMIC DNA]</scope>
    <source>
        <strain evidence="2 3">TWF696</strain>
    </source>
</reference>
<evidence type="ECO:0000256" key="1">
    <source>
        <dbReference type="SAM" id="MobiDB-lite"/>
    </source>
</evidence>
<evidence type="ECO:0000313" key="3">
    <source>
        <dbReference type="Proteomes" id="UP001375240"/>
    </source>
</evidence>
<dbReference type="AlphaFoldDB" id="A0AAV9U0I3"/>
<feature type="compositionally biased region" description="Acidic residues" evidence="1">
    <location>
        <begin position="652"/>
        <end position="667"/>
    </location>
</feature>
<feature type="region of interest" description="Disordered" evidence="1">
    <location>
        <begin position="28"/>
        <end position="80"/>
    </location>
</feature>
<accession>A0AAV9U0I3</accession>
<feature type="region of interest" description="Disordered" evidence="1">
    <location>
        <begin position="474"/>
        <end position="678"/>
    </location>
</feature>
<dbReference type="Proteomes" id="UP001375240">
    <property type="component" value="Unassembled WGS sequence"/>
</dbReference>
<proteinExistence type="predicted"/>
<comment type="caution">
    <text evidence="2">The sequence shown here is derived from an EMBL/GenBank/DDBJ whole genome shotgun (WGS) entry which is preliminary data.</text>
</comment>